<reference evidence="1 2" key="1">
    <citation type="journal article" date="2024" name="J Genomics">
        <title>Draft genome sequencing and assembly of Favolaschia claudopus CIRM-BRFM 2984 isolated from oak limbs.</title>
        <authorList>
            <person name="Navarro D."/>
            <person name="Drula E."/>
            <person name="Chaduli D."/>
            <person name="Cazenave R."/>
            <person name="Ahrendt S."/>
            <person name="Wang J."/>
            <person name="Lipzen A."/>
            <person name="Daum C."/>
            <person name="Barry K."/>
            <person name="Grigoriev I.V."/>
            <person name="Favel A."/>
            <person name="Rosso M.N."/>
            <person name="Martin F."/>
        </authorList>
    </citation>
    <scope>NUCLEOTIDE SEQUENCE [LARGE SCALE GENOMIC DNA]</scope>
    <source>
        <strain evidence="1 2">CIRM-BRFM 2984</strain>
    </source>
</reference>
<comment type="caution">
    <text evidence="1">The sequence shown here is derived from an EMBL/GenBank/DDBJ whole genome shotgun (WGS) entry which is preliminary data.</text>
</comment>
<dbReference type="AlphaFoldDB" id="A0AAV9ZCY8"/>
<protein>
    <recommendedName>
        <fullName evidence="3">Protein kinase domain-containing protein</fullName>
    </recommendedName>
</protein>
<dbReference type="EMBL" id="JAWWNJ010000167">
    <property type="protein sequence ID" value="KAK6977560.1"/>
    <property type="molecule type" value="Genomic_DNA"/>
</dbReference>
<sequence>MNYCSEKAATIDHHILHSIDCNFRRIRWGDVDLRRELYACSSTQTRARVVYSAEVDGRKFTLAIYHGGEAEKQWKQDVEQDMDIRHENILQLYGIVQHRNIYAMLFHGDFIPFENFLETYEHCPITICYIYAYANLDFQSALNYLYTNFRYQGILQYRMLIRCSTGQFCLDLGDA</sequence>
<accession>A0AAV9ZCY8</accession>
<gene>
    <name evidence="1" type="ORF">R3P38DRAFT_3123541</name>
</gene>
<dbReference type="Proteomes" id="UP001362999">
    <property type="component" value="Unassembled WGS sequence"/>
</dbReference>
<evidence type="ECO:0000313" key="1">
    <source>
        <dbReference type="EMBL" id="KAK6977560.1"/>
    </source>
</evidence>
<organism evidence="1 2">
    <name type="scientific">Favolaschia claudopus</name>
    <dbReference type="NCBI Taxonomy" id="2862362"/>
    <lineage>
        <taxon>Eukaryota</taxon>
        <taxon>Fungi</taxon>
        <taxon>Dikarya</taxon>
        <taxon>Basidiomycota</taxon>
        <taxon>Agaricomycotina</taxon>
        <taxon>Agaricomycetes</taxon>
        <taxon>Agaricomycetidae</taxon>
        <taxon>Agaricales</taxon>
        <taxon>Marasmiineae</taxon>
        <taxon>Mycenaceae</taxon>
        <taxon>Favolaschia</taxon>
    </lineage>
</organism>
<evidence type="ECO:0000313" key="2">
    <source>
        <dbReference type="Proteomes" id="UP001362999"/>
    </source>
</evidence>
<dbReference type="SUPFAM" id="SSF56112">
    <property type="entry name" value="Protein kinase-like (PK-like)"/>
    <property type="match status" value="1"/>
</dbReference>
<proteinExistence type="predicted"/>
<name>A0AAV9ZCY8_9AGAR</name>
<dbReference type="InterPro" id="IPR011009">
    <property type="entry name" value="Kinase-like_dom_sf"/>
</dbReference>
<keyword evidence="2" id="KW-1185">Reference proteome</keyword>
<evidence type="ECO:0008006" key="3">
    <source>
        <dbReference type="Google" id="ProtNLM"/>
    </source>
</evidence>